<name>A0A2G8RUF4_9APHY</name>
<dbReference type="HAMAP" id="MF_01635">
    <property type="entry name" value="UbiA"/>
    <property type="match status" value="1"/>
</dbReference>
<comment type="function">
    <text evidence="9">Catalyzes the prenylation of para-hydroxybenzoate (PHB) with an all-trans polyprenyl group. Mediates the second step in the final reaction sequence of coenzyme Q (CoQ) biosynthesis, which is the condensation of the polyisoprenoid side chain with PHB, generating the first membrane-bound Q intermediate.</text>
</comment>
<dbReference type="CDD" id="cd13959">
    <property type="entry name" value="PT_UbiA_COQ2"/>
    <property type="match status" value="1"/>
</dbReference>
<dbReference type="EMBL" id="AYKW01000056">
    <property type="protein sequence ID" value="PIL24968.1"/>
    <property type="molecule type" value="Genomic_DNA"/>
</dbReference>
<comment type="subcellular location">
    <subcellularLocation>
        <location evidence="2">Membrane</location>
        <topology evidence="2">Multi-pass membrane protein</topology>
    </subcellularLocation>
    <subcellularLocation>
        <location evidence="9">Mitochondrion inner membrane</location>
        <topology evidence="9">Multi-pass membrane protein</topology>
        <orientation evidence="9">Matrix side</orientation>
    </subcellularLocation>
</comment>
<dbReference type="Gene3D" id="1.20.120.1780">
    <property type="entry name" value="UbiA prenyltransferase"/>
    <property type="match status" value="1"/>
</dbReference>
<comment type="cofactor">
    <cofactor evidence="1 9">
        <name>Mg(2+)</name>
        <dbReference type="ChEBI" id="CHEBI:18420"/>
    </cofactor>
</comment>
<evidence type="ECO:0000256" key="3">
    <source>
        <dbReference type="ARBA" id="ARBA00005179"/>
    </source>
</evidence>
<dbReference type="Gene3D" id="1.10.357.140">
    <property type="entry name" value="UbiA prenyltransferase"/>
    <property type="match status" value="1"/>
</dbReference>
<dbReference type="GO" id="GO:0008299">
    <property type="term" value="P:isoprenoid biosynthetic process"/>
    <property type="evidence" value="ECO:0007669"/>
    <property type="project" value="UniProtKB-UniRule"/>
</dbReference>
<dbReference type="UniPathway" id="UPA00232"/>
<feature type="transmembrane region" description="Helical" evidence="9">
    <location>
        <begin position="232"/>
        <end position="253"/>
    </location>
</feature>
<dbReference type="InterPro" id="IPR006370">
    <property type="entry name" value="HB_polyprenyltransferase-like"/>
</dbReference>
<feature type="transmembrane region" description="Helical" evidence="9">
    <location>
        <begin position="106"/>
        <end position="126"/>
    </location>
</feature>
<evidence type="ECO:0000313" key="10">
    <source>
        <dbReference type="EMBL" id="PIL24968.1"/>
    </source>
</evidence>
<dbReference type="OrthoDB" id="18170at2759"/>
<dbReference type="GO" id="GO:0005743">
    <property type="term" value="C:mitochondrial inner membrane"/>
    <property type="evidence" value="ECO:0007669"/>
    <property type="project" value="UniProtKB-SubCell"/>
</dbReference>
<dbReference type="PANTHER" id="PTHR11048:SF28">
    <property type="entry name" value="4-HYDROXYBENZOATE POLYPRENYLTRANSFERASE, MITOCHONDRIAL"/>
    <property type="match status" value="1"/>
</dbReference>
<dbReference type="FunFam" id="1.10.357.140:FF:000008">
    <property type="entry name" value="4-hydroxybenzoate octaprenyltransferase"/>
    <property type="match status" value="1"/>
</dbReference>
<dbReference type="Pfam" id="PF01040">
    <property type="entry name" value="UbiA"/>
    <property type="match status" value="1"/>
</dbReference>
<dbReference type="FunFam" id="1.20.120.1780:FF:000001">
    <property type="entry name" value="4-hydroxybenzoate octaprenyltransferase"/>
    <property type="match status" value="1"/>
</dbReference>
<reference evidence="10 11" key="1">
    <citation type="journal article" date="2015" name="Sci. Rep.">
        <title>Chromosome-level genome map provides insights into diverse defense mechanisms in the medicinal fungus Ganoderma sinense.</title>
        <authorList>
            <person name="Zhu Y."/>
            <person name="Xu J."/>
            <person name="Sun C."/>
            <person name="Zhou S."/>
            <person name="Xu H."/>
            <person name="Nelson D.R."/>
            <person name="Qian J."/>
            <person name="Song J."/>
            <person name="Luo H."/>
            <person name="Xiang L."/>
            <person name="Li Y."/>
            <person name="Xu Z."/>
            <person name="Ji A."/>
            <person name="Wang L."/>
            <person name="Lu S."/>
            <person name="Hayward A."/>
            <person name="Sun W."/>
            <person name="Li X."/>
            <person name="Schwartz D.C."/>
            <person name="Wang Y."/>
            <person name="Chen S."/>
        </authorList>
    </citation>
    <scope>NUCLEOTIDE SEQUENCE [LARGE SCALE GENOMIC DNA]</scope>
    <source>
        <strain evidence="10 11">ZZ0214-1</strain>
    </source>
</reference>
<feature type="transmembrane region" description="Helical" evidence="9">
    <location>
        <begin position="191"/>
        <end position="211"/>
    </location>
</feature>
<keyword evidence="9" id="KW-0831">Ubiquinone biosynthesis</keyword>
<evidence type="ECO:0000256" key="9">
    <source>
        <dbReference type="HAMAP-Rule" id="MF_03189"/>
    </source>
</evidence>
<keyword evidence="5 9" id="KW-0808">Transferase</keyword>
<protein>
    <recommendedName>
        <fullName evidence="9">4-hydroxybenzoate polyprenyltransferase, mitochondrial</fullName>
        <shortName evidence="9">4-HB polyprenyltransferase</shortName>
        <ecNumber evidence="9">2.5.1.39</ecNumber>
    </recommendedName>
    <alternativeName>
        <fullName evidence="9">Para-hydroxybenzoate--polyprenyltransferase</fullName>
        <shortName evidence="9">PHB:PPT</shortName>
        <shortName evidence="9">PHB:polyprenyltransferase</shortName>
    </alternativeName>
</protein>
<evidence type="ECO:0000256" key="6">
    <source>
        <dbReference type="ARBA" id="ARBA00022692"/>
    </source>
</evidence>
<dbReference type="InterPro" id="IPR039653">
    <property type="entry name" value="Prenyltransferase"/>
</dbReference>
<keyword evidence="11" id="KW-1185">Reference proteome</keyword>
<evidence type="ECO:0000256" key="4">
    <source>
        <dbReference type="ARBA" id="ARBA00005985"/>
    </source>
</evidence>
<evidence type="ECO:0000256" key="1">
    <source>
        <dbReference type="ARBA" id="ARBA00001946"/>
    </source>
</evidence>
<dbReference type="InterPro" id="IPR000537">
    <property type="entry name" value="UbiA_prenyltransferase"/>
</dbReference>
<keyword evidence="8 9" id="KW-0472">Membrane</keyword>
<dbReference type="AlphaFoldDB" id="A0A2G8RUF4"/>
<dbReference type="EC" id="2.5.1.39" evidence="9"/>
<accession>A0A2G8RUF4</accession>
<dbReference type="Proteomes" id="UP000230002">
    <property type="component" value="Unassembled WGS sequence"/>
</dbReference>
<comment type="pathway">
    <text evidence="9">Cofactor biosynthesis; ubiquinone biosynthesis.</text>
</comment>
<dbReference type="InterPro" id="IPR030470">
    <property type="entry name" value="UbiA_prenylTrfase_CS"/>
</dbReference>
<feature type="transmembrane region" description="Helical" evidence="9">
    <location>
        <begin position="165"/>
        <end position="185"/>
    </location>
</feature>
<evidence type="ECO:0000256" key="2">
    <source>
        <dbReference type="ARBA" id="ARBA00004141"/>
    </source>
</evidence>
<comment type="pathway">
    <text evidence="3">Secondary metabolite biosynthesis.</text>
</comment>
<keyword evidence="6 9" id="KW-0812">Transmembrane</keyword>
<organism evidence="10 11">
    <name type="scientific">Ganoderma sinense ZZ0214-1</name>
    <dbReference type="NCBI Taxonomy" id="1077348"/>
    <lineage>
        <taxon>Eukaryota</taxon>
        <taxon>Fungi</taxon>
        <taxon>Dikarya</taxon>
        <taxon>Basidiomycota</taxon>
        <taxon>Agaricomycotina</taxon>
        <taxon>Agaricomycetes</taxon>
        <taxon>Polyporales</taxon>
        <taxon>Polyporaceae</taxon>
        <taxon>Ganoderma</taxon>
    </lineage>
</organism>
<evidence type="ECO:0000256" key="7">
    <source>
        <dbReference type="ARBA" id="ARBA00022989"/>
    </source>
</evidence>
<evidence type="ECO:0000256" key="8">
    <source>
        <dbReference type="ARBA" id="ARBA00023136"/>
    </source>
</evidence>
<dbReference type="STRING" id="1077348.A0A2G8RUF4"/>
<comment type="catalytic activity">
    <reaction evidence="9">
        <text>an all-trans-polyprenyl diphosphate + 4-hydroxybenzoate = a 4-hydroxy-3-(all-trans-polyprenyl)benzoate + diphosphate</text>
        <dbReference type="Rhea" id="RHEA:44504"/>
        <dbReference type="Rhea" id="RHEA-COMP:9514"/>
        <dbReference type="Rhea" id="RHEA-COMP:9564"/>
        <dbReference type="ChEBI" id="CHEBI:17879"/>
        <dbReference type="ChEBI" id="CHEBI:33019"/>
        <dbReference type="ChEBI" id="CHEBI:58914"/>
        <dbReference type="ChEBI" id="CHEBI:78396"/>
        <dbReference type="EC" id="2.5.1.39"/>
    </reaction>
</comment>
<evidence type="ECO:0000313" key="11">
    <source>
        <dbReference type="Proteomes" id="UP000230002"/>
    </source>
</evidence>
<dbReference type="GO" id="GO:0008412">
    <property type="term" value="F:4-hydroxybenzoate polyprenyltransferase activity"/>
    <property type="evidence" value="ECO:0007669"/>
    <property type="project" value="UniProtKB-EC"/>
</dbReference>
<dbReference type="GO" id="GO:0006744">
    <property type="term" value="P:ubiquinone biosynthetic process"/>
    <property type="evidence" value="ECO:0007669"/>
    <property type="project" value="UniProtKB-UniRule"/>
</dbReference>
<evidence type="ECO:0000256" key="5">
    <source>
        <dbReference type="ARBA" id="ARBA00022679"/>
    </source>
</evidence>
<dbReference type="PROSITE" id="PS00943">
    <property type="entry name" value="UBIA"/>
    <property type="match status" value="1"/>
</dbReference>
<keyword evidence="9" id="KW-0999">Mitochondrion inner membrane</keyword>
<keyword evidence="9" id="KW-0496">Mitochondrion</keyword>
<proteinExistence type="inferred from homology"/>
<dbReference type="PANTHER" id="PTHR11048">
    <property type="entry name" value="PRENYLTRANSFERASES"/>
    <property type="match status" value="1"/>
</dbReference>
<gene>
    <name evidence="10" type="ORF">GSI_12855</name>
</gene>
<sequence>MSTKPLLEKKQATAKPPQSFASSAWAYFRLTRLHKFPAGSDLIFWPSAWGVMLCARTEKLDPASMWTSLVVCMICGTLRHNAGCCWNDICDVELDRQVERSKSRPLASGAVSLAGAVLLLAAHYAVITWLLQFAGPEGRQVGLIGLYLLDPIYPFMKRVTNWPQAVLGMAMTWGLPTTWIAFRGYTDVDALTVLYLGGICWSIYYDTIYACQDRRDDIKAGVKSTAVLFGDYVRPILSVFAALFVASLVYAGMVTEAGPLYYVITVGGSAACFVWQMLTIDFDNGEQCWAGFKTNGTLVGFVLWAGMMADYANTVDLGLW</sequence>
<comment type="caution">
    <text evidence="10">The sequence shown here is derived from an EMBL/GenBank/DDBJ whole genome shotgun (WGS) entry which is preliminary data.</text>
</comment>
<keyword evidence="9" id="KW-0414">Isoprene biosynthesis</keyword>
<feature type="transmembrane region" description="Helical" evidence="9">
    <location>
        <begin position="259"/>
        <end position="278"/>
    </location>
</feature>
<keyword evidence="7 9" id="KW-1133">Transmembrane helix</keyword>
<comment type="similarity">
    <text evidence="4 9">Belongs to the UbiA prenyltransferase family.</text>
</comment>
<dbReference type="InterPro" id="IPR044878">
    <property type="entry name" value="UbiA_sf"/>
</dbReference>